<dbReference type="EC" id="3.4.-.-" evidence="2"/>
<gene>
    <name evidence="2" type="ORF">Q8W34_05420</name>
</gene>
<evidence type="ECO:0000313" key="2">
    <source>
        <dbReference type="EMBL" id="MDP2564062.1"/>
    </source>
</evidence>
<dbReference type="PANTHER" id="PTHR21666">
    <property type="entry name" value="PEPTIDASE-RELATED"/>
    <property type="match status" value="1"/>
</dbReference>
<dbReference type="PANTHER" id="PTHR21666:SF268">
    <property type="entry name" value="PEPTIDASE M23 DOMAIN-CONTAINING PROTEIN"/>
    <property type="match status" value="1"/>
</dbReference>
<dbReference type="InterPro" id="IPR016047">
    <property type="entry name" value="M23ase_b-sheet_dom"/>
</dbReference>
<reference evidence="2" key="1">
    <citation type="submission" date="2023-07" db="EMBL/GenBank/DDBJ databases">
        <title>Genome content predicts the carbon catabolic preferences of heterotrophic bacteria.</title>
        <authorList>
            <person name="Gralka M."/>
        </authorList>
    </citation>
    <scope>NUCLEOTIDE SEQUENCE</scope>
    <source>
        <strain evidence="2">4G09</strain>
    </source>
</reference>
<dbReference type="Gene3D" id="2.70.70.10">
    <property type="entry name" value="Glucose Permease (Domain IIA)"/>
    <property type="match status" value="1"/>
</dbReference>
<keyword evidence="2" id="KW-0436">Ligase</keyword>
<dbReference type="Proteomes" id="UP001177212">
    <property type="component" value="Unassembled WGS sequence"/>
</dbReference>
<dbReference type="RefSeq" id="WP_271480866.1">
    <property type="nucleotide sequence ID" value="NZ_JAUYVT010000003.1"/>
</dbReference>
<dbReference type="CDD" id="cd12797">
    <property type="entry name" value="M23_peptidase"/>
    <property type="match status" value="1"/>
</dbReference>
<keyword evidence="3" id="KW-1185">Reference proteome</keyword>
<dbReference type="InterPro" id="IPR050570">
    <property type="entry name" value="Cell_wall_metabolism_enzyme"/>
</dbReference>
<dbReference type="GO" id="GO:0016874">
    <property type="term" value="F:ligase activity"/>
    <property type="evidence" value="ECO:0007669"/>
    <property type="project" value="UniProtKB-KW"/>
</dbReference>
<comment type="caution">
    <text evidence="2">The sequence shown here is derived from an EMBL/GenBank/DDBJ whole genome shotgun (WGS) entry which is preliminary data.</text>
</comment>
<accession>A0ABT9FB96</accession>
<protein>
    <submittedName>
        <fullName evidence="2">M23 family metallopeptidase</fullName>
        <ecNumber evidence="2">3.4.-.-</ecNumber>
    </submittedName>
</protein>
<feature type="domain" description="M23ase beta-sheet core" evidence="1">
    <location>
        <begin position="56"/>
        <end position="143"/>
    </location>
</feature>
<proteinExistence type="predicted"/>
<dbReference type="SUPFAM" id="SSF51261">
    <property type="entry name" value="Duplicated hybrid motif"/>
    <property type="match status" value="1"/>
</dbReference>
<organism evidence="2 3">
    <name type="scientific">Pseudoalteromonas marina</name>
    <dbReference type="NCBI Taxonomy" id="267375"/>
    <lineage>
        <taxon>Bacteria</taxon>
        <taxon>Pseudomonadati</taxon>
        <taxon>Pseudomonadota</taxon>
        <taxon>Gammaproteobacteria</taxon>
        <taxon>Alteromonadales</taxon>
        <taxon>Pseudoalteromonadaceae</taxon>
        <taxon>Pseudoalteromonas</taxon>
    </lineage>
</organism>
<dbReference type="EMBL" id="JAUYVT010000003">
    <property type="protein sequence ID" value="MDP2564062.1"/>
    <property type="molecule type" value="Genomic_DNA"/>
</dbReference>
<evidence type="ECO:0000313" key="3">
    <source>
        <dbReference type="Proteomes" id="UP001177212"/>
    </source>
</evidence>
<keyword evidence="2" id="KW-0378">Hydrolase</keyword>
<name>A0ABT9FB96_9GAMM</name>
<sequence length="175" mass="19318">MKPIKILLLSLVVIILTIVLALFVLPEKITNPVLGATPKDWNHATFWYEPWGKSGVHKGIDIFGKKNTHVVAPVNGVVVFSGELKRGGKVVAILGPKWRVHYVAHLNSYSVSEGDIVKLNENIGLLGNTGNAAGKPPHVHYSIVSLFPLPWLATSESQGWKRMFYINPHTNLISR</sequence>
<evidence type="ECO:0000259" key="1">
    <source>
        <dbReference type="Pfam" id="PF01551"/>
    </source>
</evidence>
<dbReference type="GO" id="GO:0016787">
    <property type="term" value="F:hydrolase activity"/>
    <property type="evidence" value="ECO:0007669"/>
    <property type="project" value="UniProtKB-KW"/>
</dbReference>
<dbReference type="InterPro" id="IPR011055">
    <property type="entry name" value="Dup_hybrid_motif"/>
</dbReference>
<dbReference type="Pfam" id="PF01551">
    <property type="entry name" value="Peptidase_M23"/>
    <property type="match status" value="1"/>
</dbReference>